<protein>
    <submittedName>
        <fullName evidence="1">Uncharacterized protein</fullName>
    </submittedName>
</protein>
<dbReference type="Proteomes" id="UP001168620">
    <property type="component" value="Unassembled WGS sequence"/>
</dbReference>
<gene>
    <name evidence="1" type="ORF">QWY28_17385</name>
</gene>
<evidence type="ECO:0000313" key="1">
    <source>
        <dbReference type="EMBL" id="MDN4174738.1"/>
    </source>
</evidence>
<dbReference type="EMBL" id="JAUHJQ010000008">
    <property type="protein sequence ID" value="MDN4174738.1"/>
    <property type="molecule type" value="Genomic_DNA"/>
</dbReference>
<reference evidence="1" key="1">
    <citation type="submission" date="2023-06" db="EMBL/GenBank/DDBJ databases">
        <title>Draft genome sequence of Nocardioides sp. SOB77.</title>
        <authorList>
            <person name="Zhang G."/>
        </authorList>
    </citation>
    <scope>NUCLEOTIDE SEQUENCE</scope>
    <source>
        <strain evidence="1">SOB77</strain>
    </source>
</reference>
<evidence type="ECO:0000313" key="2">
    <source>
        <dbReference type="Proteomes" id="UP001168620"/>
    </source>
</evidence>
<organism evidence="1 2">
    <name type="scientific">Nocardioides oceani</name>
    <dbReference type="NCBI Taxonomy" id="3058369"/>
    <lineage>
        <taxon>Bacteria</taxon>
        <taxon>Bacillati</taxon>
        <taxon>Actinomycetota</taxon>
        <taxon>Actinomycetes</taxon>
        <taxon>Propionibacteriales</taxon>
        <taxon>Nocardioidaceae</taxon>
        <taxon>Nocardioides</taxon>
    </lineage>
</organism>
<keyword evidence="2" id="KW-1185">Reference proteome</keyword>
<proteinExistence type="predicted"/>
<dbReference type="RefSeq" id="WP_300953832.1">
    <property type="nucleotide sequence ID" value="NZ_JAUHJQ010000008.1"/>
</dbReference>
<name>A0ABT8FJ83_9ACTN</name>
<comment type="caution">
    <text evidence="1">The sequence shown here is derived from an EMBL/GenBank/DDBJ whole genome shotgun (WGS) entry which is preliminary data.</text>
</comment>
<accession>A0ABT8FJ83</accession>
<sequence>MPILVDSQTVSGTAVVLGAVWLNAAHDPADSCAFVYAGDAINISSDPRAEVRQLLNRRRIIRTGNKVYDDYGLDLPEVNPDQARWLRAHAGQLLCVRDHVGHKAFGAYTELPAEFDTVFVDRIKVRLALKQVTHTEAV</sequence>